<evidence type="ECO:0000313" key="2">
    <source>
        <dbReference type="EMBL" id="QNM85998.1"/>
    </source>
</evidence>
<protein>
    <submittedName>
        <fullName evidence="2">Uncharacterized protein</fullName>
    </submittedName>
</protein>
<name>A0A7G9LBJ9_9FLAO</name>
<evidence type="ECO:0000256" key="1">
    <source>
        <dbReference type="SAM" id="Phobius"/>
    </source>
</evidence>
<dbReference type="Proteomes" id="UP000515808">
    <property type="component" value="Chromosome"/>
</dbReference>
<feature type="transmembrane region" description="Helical" evidence="1">
    <location>
        <begin position="7"/>
        <end position="25"/>
    </location>
</feature>
<accession>A0A7G9LBJ9</accession>
<dbReference type="KEGG" id="ppec:H9W90_02470"/>
<organism evidence="2 3">
    <name type="scientific">Polaribacter pectinis</name>
    <dbReference type="NCBI Taxonomy" id="2738844"/>
    <lineage>
        <taxon>Bacteria</taxon>
        <taxon>Pseudomonadati</taxon>
        <taxon>Bacteroidota</taxon>
        <taxon>Flavobacteriia</taxon>
        <taxon>Flavobacteriales</taxon>
        <taxon>Flavobacteriaceae</taxon>
    </lineage>
</organism>
<evidence type="ECO:0000313" key="3">
    <source>
        <dbReference type="Proteomes" id="UP000515808"/>
    </source>
</evidence>
<reference evidence="2 3" key="1">
    <citation type="submission" date="2020-08" db="EMBL/GenBank/DDBJ databases">
        <title>Polaribacter sp. L12M9 isolated from gut of the Korean scallop.</title>
        <authorList>
            <person name="Jeong Y.S."/>
        </authorList>
    </citation>
    <scope>NUCLEOTIDE SEQUENCE [LARGE SCALE GENOMIC DNA]</scope>
    <source>
        <strain evidence="2 3">L12M9</strain>
    </source>
</reference>
<gene>
    <name evidence="2" type="ORF">H9W90_02470</name>
</gene>
<dbReference type="RefSeq" id="WP_187482890.1">
    <property type="nucleotide sequence ID" value="NZ_CP060695.1"/>
</dbReference>
<dbReference type="EMBL" id="CP060695">
    <property type="protein sequence ID" value="QNM85998.1"/>
    <property type="molecule type" value="Genomic_DNA"/>
</dbReference>
<keyword evidence="1" id="KW-0472">Membrane</keyword>
<proteinExistence type="predicted"/>
<keyword evidence="3" id="KW-1185">Reference proteome</keyword>
<keyword evidence="1" id="KW-1133">Transmembrane helix</keyword>
<dbReference type="AlphaFoldDB" id="A0A7G9LBJ9"/>
<sequence>MKQFFKFLGVIILLLIVAGTIFYFAKNEEFPEGKQGKEADALAIKMFNAINNDAFENTEVIEWSFRNEHHYKWLKQENIVHVSWDDNKVILNTKSPEQSKVLVNEEETNNPDLIKKATGFFNNDSFWLVAPYKIFDAGTERRIVNYEGKDALLITYNSGGSTPGDSYLWILDDNYVPISYKMWVGIIPIGGISATWNDLKTTEFGIRLPTKHALSLFGLEMEIGNVKAYNPKANELANKILKAIKHENYKNTRYLEWSFGGRRSFKWDKEKHIADVSWDSIRVNLHPQNKEKSSVFFNEKLQETADSTIVKKAWDIFNNDTFWLVAPHKLFENGIIRTIQKEDGKDALLIKYTTGGTTPGDSYLWILDENFVPKSYKMYLKNGRMNGTPATWEDWITTESGTLLPTNHTFGNGGKLSMGEVKGYN</sequence>
<keyword evidence="1" id="KW-0812">Transmembrane</keyword>